<keyword evidence="1" id="KW-0121">Carboxypeptidase</keyword>
<accession>A0A5C7B0I9</accession>
<proteinExistence type="predicted"/>
<dbReference type="Proteomes" id="UP000321935">
    <property type="component" value="Unassembled WGS sequence"/>
</dbReference>
<dbReference type="Gene3D" id="2.60.40.1120">
    <property type="entry name" value="Carboxypeptidase-like, regulatory domain"/>
    <property type="match status" value="1"/>
</dbReference>
<dbReference type="SUPFAM" id="SSF49464">
    <property type="entry name" value="Carboxypeptidase regulatory domain-like"/>
    <property type="match status" value="1"/>
</dbReference>
<dbReference type="GO" id="GO:0004180">
    <property type="term" value="F:carboxypeptidase activity"/>
    <property type="evidence" value="ECO:0007669"/>
    <property type="project" value="UniProtKB-KW"/>
</dbReference>
<evidence type="ECO:0000313" key="1">
    <source>
        <dbReference type="EMBL" id="TXE11372.1"/>
    </source>
</evidence>
<organism evidence="1 2">
    <name type="scientific">Algoriphagus aquimarinus</name>
    <dbReference type="NCBI Taxonomy" id="237018"/>
    <lineage>
        <taxon>Bacteria</taxon>
        <taxon>Pseudomonadati</taxon>
        <taxon>Bacteroidota</taxon>
        <taxon>Cytophagia</taxon>
        <taxon>Cytophagales</taxon>
        <taxon>Cyclobacteriaceae</taxon>
        <taxon>Algoriphagus</taxon>
    </lineage>
</organism>
<dbReference type="InterPro" id="IPR008969">
    <property type="entry name" value="CarboxyPept-like_regulatory"/>
</dbReference>
<gene>
    <name evidence="1" type="ORF">ESV85_10620</name>
</gene>
<comment type="caution">
    <text evidence="1">The sequence shown here is derived from an EMBL/GenBank/DDBJ whole genome shotgun (WGS) entry which is preliminary data.</text>
</comment>
<keyword evidence="1" id="KW-0645">Protease</keyword>
<evidence type="ECO:0000313" key="2">
    <source>
        <dbReference type="Proteomes" id="UP000321935"/>
    </source>
</evidence>
<dbReference type="EMBL" id="VORW01000005">
    <property type="protein sequence ID" value="TXE11372.1"/>
    <property type="molecule type" value="Genomic_DNA"/>
</dbReference>
<dbReference type="OrthoDB" id="759189at2"/>
<name>A0A5C7B0I9_9BACT</name>
<dbReference type="RefSeq" id="WP_146917402.1">
    <property type="nucleotide sequence ID" value="NZ_VORW01000005.1"/>
</dbReference>
<protein>
    <submittedName>
        <fullName evidence="1">Carboxypeptidase-like regulatory domain-containing protein</fullName>
    </submittedName>
</protein>
<sequence>MHRNQNYLLSFFFSLLFLTTPLFLAGQTFGFHGRILDAETRETIDGAKITLKGTTYGNISIKGGYFKFQNIAEDKYTLSINAEGYTAYEQVVNLKADLDLGIIYLVKYGATGTGSAIQQTIRATNITNLFNQRPNFIGGNMIYGIPPQPTEIEGDNYLDTKWNTASLLLYKDQKMLEGYSVRYNITSNSFEMLAPQADQITMMAGLRIQNLVWVDSTTMIPRYFVNGMDFLNEGSPISGFFEVIVDGKLPLMRRTMAVFKESNYNTALMMGNQNHQIIKRNIYYYLEGKNITEVPTNRKKLFELFDENAEEMKDYVNSNALSIRDPNTLFNIFTFYNSKFADFKPILNQLMDLK</sequence>
<reference evidence="1 2" key="1">
    <citation type="submission" date="2019-08" db="EMBL/GenBank/DDBJ databases">
        <title>Genomes sequence of Algoriphagus aquimarinus ACAM450.</title>
        <authorList>
            <person name="Bowman J.P."/>
        </authorList>
    </citation>
    <scope>NUCLEOTIDE SEQUENCE [LARGE SCALE GENOMIC DNA]</scope>
    <source>
        <strain evidence="1 2">ACAM 450</strain>
    </source>
</reference>
<dbReference type="Pfam" id="PF13715">
    <property type="entry name" value="CarbopepD_reg_2"/>
    <property type="match status" value="1"/>
</dbReference>
<keyword evidence="1" id="KW-0378">Hydrolase</keyword>
<dbReference type="AlphaFoldDB" id="A0A5C7B0I9"/>